<sequence length="69" mass="7686">MVSISKTLSFCTSGELTKLTLMIKICRNGIGTAHGIDGKPIAPVGILEEYMWEVLFRFHPLVAQAKFYL</sequence>
<dbReference type="EMBL" id="VSRR010012251">
    <property type="protein sequence ID" value="MPC54297.1"/>
    <property type="molecule type" value="Genomic_DNA"/>
</dbReference>
<proteinExistence type="predicted"/>
<evidence type="ECO:0000313" key="1">
    <source>
        <dbReference type="EMBL" id="MPC54297.1"/>
    </source>
</evidence>
<dbReference type="Proteomes" id="UP000324222">
    <property type="component" value="Unassembled WGS sequence"/>
</dbReference>
<keyword evidence="2" id="KW-1185">Reference proteome</keyword>
<organism evidence="1 2">
    <name type="scientific">Portunus trituberculatus</name>
    <name type="common">Swimming crab</name>
    <name type="synonym">Neptunus trituberculatus</name>
    <dbReference type="NCBI Taxonomy" id="210409"/>
    <lineage>
        <taxon>Eukaryota</taxon>
        <taxon>Metazoa</taxon>
        <taxon>Ecdysozoa</taxon>
        <taxon>Arthropoda</taxon>
        <taxon>Crustacea</taxon>
        <taxon>Multicrustacea</taxon>
        <taxon>Malacostraca</taxon>
        <taxon>Eumalacostraca</taxon>
        <taxon>Eucarida</taxon>
        <taxon>Decapoda</taxon>
        <taxon>Pleocyemata</taxon>
        <taxon>Brachyura</taxon>
        <taxon>Eubrachyura</taxon>
        <taxon>Portunoidea</taxon>
        <taxon>Portunidae</taxon>
        <taxon>Portuninae</taxon>
        <taxon>Portunus</taxon>
    </lineage>
</organism>
<gene>
    <name evidence="1" type="ORF">E2C01_048207</name>
</gene>
<comment type="caution">
    <text evidence="1">The sequence shown here is derived from an EMBL/GenBank/DDBJ whole genome shotgun (WGS) entry which is preliminary data.</text>
</comment>
<reference evidence="1 2" key="1">
    <citation type="submission" date="2019-05" db="EMBL/GenBank/DDBJ databases">
        <title>Another draft genome of Portunus trituberculatus and its Hox gene families provides insights of decapod evolution.</title>
        <authorList>
            <person name="Jeong J.-H."/>
            <person name="Song I."/>
            <person name="Kim S."/>
            <person name="Choi T."/>
            <person name="Kim D."/>
            <person name="Ryu S."/>
            <person name="Kim W."/>
        </authorList>
    </citation>
    <scope>NUCLEOTIDE SEQUENCE [LARGE SCALE GENOMIC DNA]</scope>
    <source>
        <tissue evidence="1">Muscle</tissue>
    </source>
</reference>
<evidence type="ECO:0000313" key="2">
    <source>
        <dbReference type="Proteomes" id="UP000324222"/>
    </source>
</evidence>
<name>A0A5B7G9Z9_PORTR</name>
<dbReference type="AlphaFoldDB" id="A0A5B7G9Z9"/>
<protein>
    <submittedName>
        <fullName evidence="1">Uncharacterized protein</fullName>
    </submittedName>
</protein>
<accession>A0A5B7G9Z9</accession>